<gene>
    <name evidence="9" type="ORF">E3J62_12510</name>
</gene>
<dbReference type="GO" id="GO:0003729">
    <property type="term" value="F:mRNA binding"/>
    <property type="evidence" value="ECO:0007669"/>
    <property type="project" value="TreeGrafter"/>
</dbReference>
<dbReference type="Gene3D" id="2.40.50.140">
    <property type="entry name" value="Nucleic acid-binding proteins"/>
    <property type="match status" value="6"/>
</dbReference>
<evidence type="ECO:0000256" key="4">
    <source>
        <dbReference type="ARBA" id="ARBA00022980"/>
    </source>
</evidence>
<dbReference type="InterPro" id="IPR035104">
    <property type="entry name" value="Ribosomal_protein_S1-like"/>
</dbReference>
<dbReference type="NCBIfam" id="NF004952">
    <property type="entry name" value="PRK06299.1-2"/>
    <property type="match status" value="1"/>
</dbReference>
<dbReference type="PIRSF" id="PIRSF002111">
    <property type="entry name" value="RpsA"/>
    <property type="match status" value="1"/>
</dbReference>
<dbReference type="GO" id="GO:0006412">
    <property type="term" value="P:translation"/>
    <property type="evidence" value="ECO:0007669"/>
    <property type="project" value="InterPro"/>
</dbReference>
<evidence type="ECO:0000256" key="3">
    <source>
        <dbReference type="ARBA" id="ARBA00022884"/>
    </source>
</evidence>
<keyword evidence="5 6" id="KW-0687">Ribonucleoprotein</keyword>
<proteinExistence type="inferred from homology"/>
<comment type="similarity">
    <text evidence="1 6">Belongs to the bacterial ribosomal protein bS1 family.</text>
</comment>
<comment type="caution">
    <text evidence="9">The sequence shown here is derived from an EMBL/GenBank/DDBJ whole genome shotgun (WGS) entry which is preliminary data.</text>
</comment>
<evidence type="ECO:0000256" key="5">
    <source>
        <dbReference type="ARBA" id="ARBA00023274"/>
    </source>
</evidence>
<feature type="region of interest" description="Disordered" evidence="7">
    <location>
        <begin position="545"/>
        <end position="584"/>
    </location>
</feature>
<evidence type="ECO:0000313" key="10">
    <source>
        <dbReference type="Proteomes" id="UP000315525"/>
    </source>
</evidence>
<feature type="domain" description="S1 motif" evidence="8">
    <location>
        <begin position="210"/>
        <end position="278"/>
    </location>
</feature>
<dbReference type="AlphaFoldDB" id="A0A523UMK3"/>
<evidence type="ECO:0000256" key="2">
    <source>
        <dbReference type="ARBA" id="ARBA00022737"/>
    </source>
</evidence>
<feature type="domain" description="S1 motif" evidence="8">
    <location>
        <begin position="42"/>
        <end position="105"/>
    </location>
</feature>
<dbReference type="CDD" id="cd05687">
    <property type="entry name" value="S1_RPS1_repeat_ec1_hs1"/>
    <property type="match status" value="1"/>
</dbReference>
<feature type="domain" description="S1 motif" evidence="8">
    <location>
        <begin position="123"/>
        <end position="189"/>
    </location>
</feature>
<dbReference type="EMBL" id="SOJN01000148">
    <property type="protein sequence ID" value="TET43766.1"/>
    <property type="molecule type" value="Genomic_DNA"/>
</dbReference>
<feature type="domain" description="S1 motif" evidence="8">
    <location>
        <begin position="295"/>
        <end position="365"/>
    </location>
</feature>
<dbReference type="NCBIfam" id="TIGR00717">
    <property type="entry name" value="rpsA"/>
    <property type="match status" value="1"/>
</dbReference>
<evidence type="ECO:0000256" key="7">
    <source>
        <dbReference type="SAM" id="MobiDB-lite"/>
    </source>
</evidence>
<protein>
    <recommendedName>
        <fullName evidence="6">30S ribosomal protein S1</fullName>
    </recommendedName>
</protein>
<dbReference type="Proteomes" id="UP000315525">
    <property type="component" value="Unassembled WGS sequence"/>
</dbReference>
<keyword evidence="4 6" id="KW-0689">Ribosomal protein</keyword>
<accession>A0A523UMK3</accession>
<dbReference type="Pfam" id="PF00575">
    <property type="entry name" value="S1"/>
    <property type="match status" value="6"/>
</dbReference>
<dbReference type="NCBIfam" id="NF004953">
    <property type="entry name" value="PRK06299.1-3"/>
    <property type="match status" value="1"/>
</dbReference>
<dbReference type="SMART" id="SM00316">
    <property type="entry name" value="S1"/>
    <property type="match status" value="6"/>
</dbReference>
<dbReference type="InterPro" id="IPR000110">
    <property type="entry name" value="Ribosomal_bS1"/>
</dbReference>
<dbReference type="InterPro" id="IPR003029">
    <property type="entry name" value="S1_domain"/>
</dbReference>
<dbReference type="PANTHER" id="PTHR10724">
    <property type="entry name" value="30S RIBOSOMAL PROTEIN S1"/>
    <property type="match status" value="1"/>
</dbReference>
<dbReference type="FunFam" id="2.40.50.140:FF:000011">
    <property type="entry name" value="30S ribosomal protein S1"/>
    <property type="match status" value="2"/>
</dbReference>
<dbReference type="FunFam" id="2.40.50.140:FF:000018">
    <property type="entry name" value="30S ribosomal protein S1"/>
    <property type="match status" value="1"/>
</dbReference>
<dbReference type="InterPro" id="IPR050437">
    <property type="entry name" value="Ribos_protein_bS1-like"/>
</dbReference>
<name>A0A523UMK3_UNCT6</name>
<feature type="region of interest" description="Disordered" evidence="7">
    <location>
        <begin position="1"/>
        <end position="23"/>
    </location>
</feature>
<evidence type="ECO:0000256" key="6">
    <source>
        <dbReference type="PIRNR" id="PIRNR002111"/>
    </source>
</evidence>
<feature type="compositionally biased region" description="Acidic residues" evidence="7">
    <location>
        <begin position="11"/>
        <end position="23"/>
    </location>
</feature>
<feature type="domain" description="S1 motif" evidence="8">
    <location>
        <begin position="382"/>
        <end position="452"/>
    </location>
</feature>
<dbReference type="PROSITE" id="PS50126">
    <property type="entry name" value="S1"/>
    <property type="match status" value="6"/>
</dbReference>
<dbReference type="CDD" id="cd05688">
    <property type="entry name" value="S1_RPS1_repeat_ec3"/>
    <property type="match status" value="1"/>
</dbReference>
<keyword evidence="3 6" id="KW-0694">RNA-binding</keyword>
<feature type="domain" description="S1 motif" evidence="8">
    <location>
        <begin position="469"/>
        <end position="538"/>
    </location>
</feature>
<dbReference type="PRINTS" id="PR00681">
    <property type="entry name" value="RIBOSOMALS1"/>
</dbReference>
<sequence length="584" mass="66111">MSEKEKKVDSEESPEIEIKEEELSQEEMMELYMESIGNVEEGKVIKGSVVKIGGKEAIIDVGLKSEGIIPLSEFKDPEALKVGDEIDVFLEETEDDEGFAVLSKQKADFLRVWDTIKSAYDDKMPLEGVITRRVRGGMIVEVLAVDAFLPGSQIDLHPVKDMDKLVGTTHEFRIIKLNWKRRNIVVSRRAVLEIEREEARTRLLKELEVGQVREGIVKNITDFGAFIDLGGVDGLLHITDMSWGRVIHPSELVAIGDKINTKVIGIDHQKMRVSLGLKQLTEYPWEKIEEKHPVESKVRGKVVSITDYGAFVELEKGVEGLVHISEMAWTRRIHHPSQVVAIGDIIDAVVLSIDKENERISLGLKQTMADPWETLEERFPVGSTISGKVRTLTNFGAFVEIEDGIDGLVHISDMSWTRRINHPSEVVKRGEKVEVVVLSIDRENRRISLGMKQTQEDPLENFSGSNEIGLEMKGKVAELLEQGLIVELEDDVRGFVPFSHLIREDMSVPADKYGVDEELDLVLIEVNRESRRVVLSEKAFYQAKSVPARDAVGEARSRPKKRRERKRLTKRDNEEEVPYQEEPD</sequence>
<dbReference type="SUPFAM" id="SSF50249">
    <property type="entry name" value="Nucleic acid-binding proteins"/>
    <property type="match status" value="6"/>
</dbReference>
<comment type="function">
    <text evidence="6">Binds mRNA; thus facilitating recognition of the initiation point. It is needed to translate mRNA with a short Shine-Dalgarno (SD) purine-rich sequence.</text>
</comment>
<evidence type="ECO:0000313" key="9">
    <source>
        <dbReference type="EMBL" id="TET43766.1"/>
    </source>
</evidence>
<feature type="compositionally biased region" description="Basic and acidic residues" evidence="7">
    <location>
        <begin position="1"/>
        <end position="10"/>
    </location>
</feature>
<feature type="compositionally biased region" description="Basic residues" evidence="7">
    <location>
        <begin position="558"/>
        <end position="569"/>
    </location>
</feature>
<keyword evidence="2" id="KW-0677">Repeat</keyword>
<dbReference type="PANTHER" id="PTHR10724:SF7">
    <property type="entry name" value="SMALL RIBOSOMAL SUBUNIT PROTEIN BS1C"/>
    <property type="match status" value="1"/>
</dbReference>
<evidence type="ECO:0000256" key="1">
    <source>
        <dbReference type="ARBA" id="ARBA00006767"/>
    </source>
</evidence>
<evidence type="ECO:0000259" key="8">
    <source>
        <dbReference type="PROSITE" id="PS50126"/>
    </source>
</evidence>
<feature type="compositionally biased region" description="Acidic residues" evidence="7">
    <location>
        <begin position="574"/>
        <end position="584"/>
    </location>
</feature>
<dbReference type="InterPro" id="IPR012340">
    <property type="entry name" value="NA-bd_OB-fold"/>
</dbReference>
<dbReference type="GO" id="GO:0003735">
    <property type="term" value="F:structural constituent of ribosome"/>
    <property type="evidence" value="ECO:0007669"/>
    <property type="project" value="InterPro"/>
</dbReference>
<dbReference type="GO" id="GO:0022627">
    <property type="term" value="C:cytosolic small ribosomal subunit"/>
    <property type="evidence" value="ECO:0007669"/>
    <property type="project" value="TreeGrafter"/>
</dbReference>
<organism evidence="9 10">
    <name type="scientific">candidate division TA06 bacterium</name>
    <dbReference type="NCBI Taxonomy" id="2250710"/>
    <lineage>
        <taxon>Bacteria</taxon>
        <taxon>Bacteria division TA06</taxon>
    </lineage>
</organism>
<dbReference type="CDD" id="cd04465">
    <property type="entry name" value="S1_RPS1_repeat_ec2_hs2"/>
    <property type="match status" value="1"/>
</dbReference>
<reference evidence="9 10" key="1">
    <citation type="submission" date="2019-03" db="EMBL/GenBank/DDBJ databases">
        <title>Metabolic potential of uncultured bacteria and archaea associated with petroleum seepage in deep-sea sediments.</title>
        <authorList>
            <person name="Dong X."/>
            <person name="Hubert C."/>
        </authorList>
    </citation>
    <scope>NUCLEOTIDE SEQUENCE [LARGE SCALE GENOMIC DNA]</scope>
    <source>
        <strain evidence="9">E44_bin18</strain>
    </source>
</reference>